<gene>
    <name evidence="3" type="ORF">UFOPK3268_01221</name>
    <name evidence="4" type="ORF">UFOPK3752_00147</name>
    <name evidence="5" type="ORF">UFOPK4150_00349</name>
</gene>
<evidence type="ECO:0000256" key="1">
    <source>
        <dbReference type="SAM" id="MobiDB-lite"/>
    </source>
</evidence>
<dbReference type="Pfam" id="PF18970">
    <property type="entry name" value="DUF5709"/>
    <property type="match status" value="1"/>
</dbReference>
<dbReference type="EMBL" id="CAFBPU010000005">
    <property type="protein sequence ID" value="CAB5022760.1"/>
    <property type="molecule type" value="Genomic_DNA"/>
</dbReference>
<evidence type="ECO:0000313" key="5">
    <source>
        <dbReference type="EMBL" id="CAB5022760.1"/>
    </source>
</evidence>
<sequence length="135" mass="14493">MAFGGALSDAAQPWQARVHNEDMSTDERDDDGTGMAHEAYGKPAYHGRGQAGDEVADALTADLTEKFGSDDPAASYEPHRRGVREGVVGRLIEDHDALDSEHDDVTATDSGDDEDLSAEEAALHYVDPDNDPIPE</sequence>
<organism evidence="3">
    <name type="scientific">freshwater metagenome</name>
    <dbReference type="NCBI Taxonomy" id="449393"/>
    <lineage>
        <taxon>unclassified sequences</taxon>
        <taxon>metagenomes</taxon>
        <taxon>ecological metagenomes</taxon>
    </lineage>
</organism>
<dbReference type="EMBL" id="CAFBIZ010000165">
    <property type="protein sequence ID" value="CAB4851340.1"/>
    <property type="molecule type" value="Genomic_DNA"/>
</dbReference>
<dbReference type="AlphaFoldDB" id="A0A6J7C135"/>
<evidence type="ECO:0000313" key="4">
    <source>
        <dbReference type="EMBL" id="CAB4926255.1"/>
    </source>
</evidence>
<proteinExistence type="predicted"/>
<reference evidence="3" key="1">
    <citation type="submission" date="2020-05" db="EMBL/GenBank/DDBJ databases">
        <authorList>
            <person name="Chiriac C."/>
            <person name="Salcher M."/>
            <person name="Ghai R."/>
            <person name="Kavagutti S V."/>
        </authorList>
    </citation>
    <scope>NUCLEOTIDE SEQUENCE</scope>
</reference>
<dbReference type="EMBL" id="CAFBND010000004">
    <property type="protein sequence ID" value="CAB4926255.1"/>
    <property type="molecule type" value="Genomic_DNA"/>
</dbReference>
<accession>A0A6J7C135</accession>
<dbReference type="InterPro" id="IPR043763">
    <property type="entry name" value="DUF5709"/>
</dbReference>
<feature type="region of interest" description="Disordered" evidence="1">
    <location>
        <begin position="1"/>
        <end position="53"/>
    </location>
</feature>
<evidence type="ECO:0000259" key="2">
    <source>
        <dbReference type="Pfam" id="PF18970"/>
    </source>
</evidence>
<feature type="domain" description="DUF5709" evidence="2">
    <location>
        <begin position="88"/>
        <end position="127"/>
    </location>
</feature>
<name>A0A6J7C135_9ZZZZ</name>
<protein>
    <submittedName>
        <fullName evidence="3">Unannotated protein</fullName>
    </submittedName>
</protein>
<feature type="region of interest" description="Disordered" evidence="1">
    <location>
        <begin position="66"/>
        <end position="135"/>
    </location>
</feature>
<evidence type="ECO:0000313" key="3">
    <source>
        <dbReference type="EMBL" id="CAB4851340.1"/>
    </source>
</evidence>
<feature type="compositionally biased region" description="Basic and acidic residues" evidence="1">
    <location>
        <begin position="91"/>
        <end position="105"/>
    </location>
</feature>